<dbReference type="GO" id="GO:0009279">
    <property type="term" value="C:cell outer membrane"/>
    <property type="evidence" value="ECO:0007669"/>
    <property type="project" value="UniProtKB-SubCell"/>
</dbReference>
<keyword evidence="9" id="KW-0472">Membrane</keyword>
<sequence length="362" mass="37403">MSGIKKTQVLGMKQLVVAMAVGATLGTPVWALDLSVYGVGHMSADSINNGSSSSDYLHSNSSRLGFKGSHDLGNGLAVLFQYESGVDLTGNGTGDGNGGANSNGQIFTRARDSFVGLKGGFGTVMLGRLPALNQWLYDYNLFGDQVGDLGNICGGDGLPGRADHAAYYRTPDFGGFSLGLTYVPNQGGTNAKSYIAKGDYVKGGLKLGAAYGNFGSGVAGTPDHKTDAITASYDFGAFNVGGGWQRETAIGGVSNADRNKYTLGAAAKVGSSGTVKVQYASAGNLNNTPDSGAKQWAVGYDHAWDKSTTLYVAYAKTRNDTGASYSAFDWGHGDQGVPGIAGSPSAISVGVVYKFDVGLWPR</sequence>
<dbReference type="RefSeq" id="WP_173064974.1">
    <property type="nucleotide sequence ID" value="NZ_AP022853.1"/>
</dbReference>
<keyword evidence="13" id="KW-1185">Reference proteome</keyword>
<keyword evidence="10" id="KW-0998">Cell outer membrane</keyword>
<proteinExistence type="predicted"/>
<evidence type="ECO:0000256" key="10">
    <source>
        <dbReference type="ARBA" id="ARBA00023237"/>
    </source>
</evidence>
<dbReference type="Gene3D" id="2.40.160.10">
    <property type="entry name" value="Porin"/>
    <property type="match status" value="1"/>
</dbReference>
<keyword evidence="4" id="KW-1134">Transmembrane beta strand</keyword>
<evidence type="ECO:0000256" key="6">
    <source>
        <dbReference type="ARBA" id="ARBA00022729"/>
    </source>
</evidence>
<dbReference type="AlphaFoldDB" id="A0A6F8VF77"/>
<evidence type="ECO:0000256" key="3">
    <source>
        <dbReference type="ARBA" id="ARBA00022448"/>
    </source>
</evidence>
<dbReference type="GO" id="GO:0046930">
    <property type="term" value="C:pore complex"/>
    <property type="evidence" value="ECO:0007669"/>
    <property type="project" value="UniProtKB-KW"/>
</dbReference>
<evidence type="ECO:0000256" key="9">
    <source>
        <dbReference type="ARBA" id="ARBA00023136"/>
    </source>
</evidence>
<evidence type="ECO:0000259" key="11">
    <source>
        <dbReference type="Pfam" id="PF13609"/>
    </source>
</evidence>
<keyword evidence="8" id="KW-0626">Porin</keyword>
<dbReference type="EMBL" id="AP022853">
    <property type="protein sequence ID" value="BCB27415.1"/>
    <property type="molecule type" value="Genomic_DNA"/>
</dbReference>
<dbReference type="KEGG" id="slac:SKTS_23010"/>
<keyword evidence="7" id="KW-0406">Ion transport</keyword>
<comment type="subcellular location">
    <subcellularLocation>
        <location evidence="1">Cell outer membrane</location>
        <topology evidence="1">Multi-pass membrane protein</topology>
    </subcellularLocation>
</comment>
<evidence type="ECO:0000256" key="4">
    <source>
        <dbReference type="ARBA" id="ARBA00022452"/>
    </source>
</evidence>
<name>A0A6F8VF77_9PROT</name>
<evidence type="ECO:0000256" key="5">
    <source>
        <dbReference type="ARBA" id="ARBA00022692"/>
    </source>
</evidence>
<evidence type="ECO:0000256" key="7">
    <source>
        <dbReference type="ARBA" id="ARBA00023065"/>
    </source>
</evidence>
<dbReference type="CDD" id="cd00342">
    <property type="entry name" value="gram_neg_porins"/>
    <property type="match status" value="1"/>
</dbReference>
<dbReference type="InterPro" id="IPR050298">
    <property type="entry name" value="Gram-neg_bact_OMP"/>
</dbReference>
<dbReference type="PANTHER" id="PTHR34501">
    <property type="entry name" value="PROTEIN YDDL-RELATED"/>
    <property type="match status" value="1"/>
</dbReference>
<reference evidence="13" key="1">
    <citation type="submission" date="2020-03" db="EMBL/GenBank/DDBJ databases">
        <title>Complete genome sequence of sulfur-oxidizing bacterium skT11.</title>
        <authorList>
            <person name="Kanda M."/>
            <person name="Kojima H."/>
            <person name="Fukui M."/>
        </authorList>
    </citation>
    <scope>NUCLEOTIDE SEQUENCE [LARGE SCALE GENOMIC DNA]</scope>
    <source>
        <strain evidence="13">skT11</strain>
    </source>
</reference>
<dbReference type="Pfam" id="PF13609">
    <property type="entry name" value="Porin_4"/>
    <property type="match status" value="1"/>
</dbReference>
<protein>
    <submittedName>
        <fullName evidence="12">Porin</fullName>
    </submittedName>
</protein>
<evidence type="ECO:0000313" key="13">
    <source>
        <dbReference type="Proteomes" id="UP000502260"/>
    </source>
</evidence>
<dbReference type="Proteomes" id="UP000502260">
    <property type="component" value="Chromosome"/>
</dbReference>
<keyword evidence="6" id="KW-0732">Signal</keyword>
<dbReference type="InterPro" id="IPR033900">
    <property type="entry name" value="Gram_neg_porin_domain"/>
</dbReference>
<evidence type="ECO:0000256" key="8">
    <source>
        <dbReference type="ARBA" id="ARBA00023114"/>
    </source>
</evidence>
<dbReference type="SUPFAM" id="SSF56935">
    <property type="entry name" value="Porins"/>
    <property type="match status" value="1"/>
</dbReference>
<organism evidence="12 13">
    <name type="scientific">Sulfurimicrobium lacus</name>
    <dbReference type="NCBI Taxonomy" id="2715678"/>
    <lineage>
        <taxon>Bacteria</taxon>
        <taxon>Pseudomonadati</taxon>
        <taxon>Pseudomonadota</taxon>
        <taxon>Betaproteobacteria</taxon>
        <taxon>Nitrosomonadales</taxon>
        <taxon>Sulfuricellaceae</taxon>
        <taxon>Sulfurimicrobium</taxon>
    </lineage>
</organism>
<evidence type="ECO:0000256" key="2">
    <source>
        <dbReference type="ARBA" id="ARBA00011233"/>
    </source>
</evidence>
<evidence type="ECO:0000256" key="1">
    <source>
        <dbReference type="ARBA" id="ARBA00004571"/>
    </source>
</evidence>
<keyword evidence="5" id="KW-0812">Transmembrane</keyword>
<dbReference type="GO" id="GO:0006811">
    <property type="term" value="P:monoatomic ion transport"/>
    <property type="evidence" value="ECO:0007669"/>
    <property type="project" value="UniProtKB-KW"/>
</dbReference>
<gene>
    <name evidence="12" type="ORF">SKTS_23010</name>
</gene>
<feature type="domain" description="Porin" evidence="11">
    <location>
        <begin position="22"/>
        <end position="321"/>
    </location>
</feature>
<keyword evidence="3" id="KW-0813">Transport</keyword>
<dbReference type="InterPro" id="IPR023614">
    <property type="entry name" value="Porin_dom_sf"/>
</dbReference>
<dbReference type="PANTHER" id="PTHR34501:SF9">
    <property type="entry name" value="MAJOR OUTER MEMBRANE PROTEIN P.IA"/>
    <property type="match status" value="1"/>
</dbReference>
<accession>A0A6F8VF77</accession>
<comment type="subunit">
    <text evidence="2">Homotrimer.</text>
</comment>
<evidence type="ECO:0000313" key="12">
    <source>
        <dbReference type="EMBL" id="BCB27415.1"/>
    </source>
</evidence>
<dbReference type="GO" id="GO:0015288">
    <property type="term" value="F:porin activity"/>
    <property type="evidence" value="ECO:0007669"/>
    <property type="project" value="UniProtKB-KW"/>
</dbReference>